<proteinExistence type="predicted"/>
<dbReference type="SUPFAM" id="SSF52047">
    <property type="entry name" value="RNI-like"/>
    <property type="match status" value="1"/>
</dbReference>
<dbReference type="EMBL" id="JAIFTL010000153">
    <property type="protein sequence ID" value="KAG9322339.1"/>
    <property type="molecule type" value="Genomic_DNA"/>
</dbReference>
<accession>A0A9P8A1Q0</accession>
<evidence type="ECO:0000313" key="2">
    <source>
        <dbReference type="Proteomes" id="UP000717515"/>
    </source>
</evidence>
<evidence type="ECO:0008006" key="3">
    <source>
        <dbReference type="Google" id="ProtNLM"/>
    </source>
</evidence>
<protein>
    <recommendedName>
        <fullName evidence="3">F-box domain-containing protein</fullName>
    </recommendedName>
</protein>
<sequence length="556" mass="61239">MSSASMSSLPEECLLAIIHCVAADASSLHSLLLTDKRFFRLAAQVLYHNPFEYVELHLSSRPARRQRRTKILQLLLACPSAFPPVPSNNPQSPRKPTIDYLSLYSYHSEKLLHNINVVGVLQDTTTVAPLVSDSVTLVGPTADASTGAATLAYSAASQARMLSAVRLHDSIHQILISHSPQHIRTLGFSIHGLSTLAPFVDQLSSLSRLELYKRSARVDLSGAEQFILAHRQRHTTLQELKIRKDAVSDRTDLSCLVLAMGQPRVLDLSGWMDADLYLDQFPLQDCRVLLMRLGTSATGSSFDPCILTKMIHLQVLRMPAFSPDMFSPSPAPAPTSIMSARSPEVRPLSDPGPHPHTGLLSVSLQGRDEILIPALRGACSASCATLCELSSLSSFGGQTSFSLSWDWALPRLRRLDLEGTVAATFNLQSLSFCPVLEDLRLNVGRQIPPGWDIRLKASHLTCVAPTLRTLELSGWWDLPDNELTTTLLPVLRRLYRLNLMWCRGPSGAGVMQLMPELTSSLRWLGISSTQLERDQILSLKTTLGLALVIDTQLVRR</sequence>
<reference evidence="1" key="1">
    <citation type="submission" date="2021-07" db="EMBL/GenBank/DDBJ databases">
        <title>Draft genome of Mortierella alpina, strain LL118, isolated from an aspen leaf litter sample.</title>
        <authorList>
            <person name="Yang S."/>
            <person name="Vinatzer B.A."/>
        </authorList>
    </citation>
    <scope>NUCLEOTIDE SEQUENCE</scope>
    <source>
        <strain evidence="1">LL118</strain>
    </source>
</reference>
<evidence type="ECO:0000313" key="1">
    <source>
        <dbReference type="EMBL" id="KAG9322339.1"/>
    </source>
</evidence>
<name>A0A9P8A1Q0_MORAP</name>
<gene>
    <name evidence="1" type="ORF">KVV02_001560</name>
</gene>
<dbReference type="Gene3D" id="3.80.10.10">
    <property type="entry name" value="Ribonuclease Inhibitor"/>
    <property type="match status" value="1"/>
</dbReference>
<organism evidence="1 2">
    <name type="scientific">Mortierella alpina</name>
    <name type="common">Oleaginous fungus</name>
    <name type="synonym">Mortierella renispora</name>
    <dbReference type="NCBI Taxonomy" id="64518"/>
    <lineage>
        <taxon>Eukaryota</taxon>
        <taxon>Fungi</taxon>
        <taxon>Fungi incertae sedis</taxon>
        <taxon>Mucoromycota</taxon>
        <taxon>Mortierellomycotina</taxon>
        <taxon>Mortierellomycetes</taxon>
        <taxon>Mortierellales</taxon>
        <taxon>Mortierellaceae</taxon>
        <taxon>Mortierella</taxon>
    </lineage>
</organism>
<dbReference type="Proteomes" id="UP000717515">
    <property type="component" value="Unassembled WGS sequence"/>
</dbReference>
<dbReference type="InterPro" id="IPR032675">
    <property type="entry name" value="LRR_dom_sf"/>
</dbReference>
<dbReference type="AlphaFoldDB" id="A0A9P8A1Q0"/>
<comment type="caution">
    <text evidence="1">The sequence shown here is derived from an EMBL/GenBank/DDBJ whole genome shotgun (WGS) entry which is preliminary data.</text>
</comment>